<protein>
    <submittedName>
        <fullName evidence="1">Translation factor (SUA5)</fullName>
    </submittedName>
</protein>
<dbReference type="Pfam" id="PF01300">
    <property type="entry name" value="Sua5_yciO_yrdC"/>
    <property type="match status" value="1"/>
</dbReference>
<evidence type="ECO:0000313" key="1">
    <source>
        <dbReference type="EMBL" id="SPY07011.1"/>
    </source>
</evidence>
<organism evidence="1 2">
    <name type="scientific">Oligella urethralis</name>
    <dbReference type="NCBI Taxonomy" id="90245"/>
    <lineage>
        <taxon>Bacteria</taxon>
        <taxon>Pseudomonadati</taxon>
        <taxon>Pseudomonadota</taxon>
        <taxon>Betaproteobacteria</taxon>
        <taxon>Burkholderiales</taxon>
        <taxon>Alcaligenaceae</taxon>
        <taxon>Oligella</taxon>
    </lineage>
</organism>
<name>A0A2N6QGU8_9BURK</name>
<accession>A0A2N6QGU8</accession>
<proteinExistence type="predicted"/>
<dbReference type="PANTHER" id="PTHR42828:SF3">
    <property type="entry name" value="THREONYLCARBAMOYL-AMP SYNTHASE"/>
    <property type="match status" value="1"/>
</dbReference>
<dbReference type="Proteomes" id="UP000250242">
    <property type="component" value="Unassembled WGS sequence"/>
</dbReference>
<gene>
    <name evidence="1" type="primary">yciO_1</name>
    <name evidence="1" type="ORF">NCTC11009_00200</name>
</gene>
<dbReference type="EMBL" id="UATH01000001">
    <property type="protein sequence ID" value="SPY07011.1"/>
    <property type="molecule type" value="Genomic_DNA"/>
</dbReference>
<dbReference type="InterPro" id="IPR052532">
    <property type="entry name" value="SUA5_domain"/>
</dbReference>
<evidence type="ECO:0000313" key="2">
    <source>
        <dbReference type="Proteomes" id="UP000250242"/>
    </source>
</evidence>
<dbReference type="PROSITE" id="PS51163">
    <property type="entry name" value="YRDC"/>
    <property type="match status" value="1"/>
</dbReference>
<dbReference type="GO" id="GO:0003725">
    <property type="term" value="F:double-stranded RNA binding"/>
    <property type="evidence" value="ECO:0007669"/>
    <property type="project" value="InterPro"/>
</dbReference>
<reference evidence="1 2" key="1">
    <citation type="submission" date="2018-06" db="EMBL/GenBank/DDBJ databases">
        <authorList>
            <consortium name="Pathogen Informatics"/>
            <person name="Doyle S."/>
        </authorList>
    </citation>
    <scope>NUCLEOTIDE SEQUENCE [LARGE SCALE GENOMIC DNA]</scope>
    <source>
        <strain evidence="1 2">NCTC11009</strain>
    </source>
</reference>
<dbReference type="NCBIfam" id="TIGR00057">
    <property type="entry name" value="L-threonylcarbamoyladenylate synthase"/>
    <property type="match status" value="1"/>
</dbReference>
<dbReference type="SUPFAM" id="SSF55821">
    <property type="entry name" value="YrdC/RibB"/>
    <property type="match status" value="1"/>
</dbReference>
<dbReference type="InterPro" id="IPR017945">
    <property type="entry name" value="DHBP_synth_RibB-like_a/b_dom"/>
</dbReference>
<dbReference type="STRING" id="90245.GCA_001056285_00130"/>
<dbReference type="RefSeq" id="WP_102705405.1">
    <property type="nucleotide sequence ID" value="NZ_CAMQFR010000016.1"/>
</dbReference>
<dbReference type="InterPro" id="IPR006070">
    <property type="entry name" value="Sua5-like_dom"/>
</dbReference>
<dbReference type="AlphaFoldDB" id="A0A2N6QGU8"/>
<dbReference type="PANTHER" id="PTHR42828">
    <property type="entry name" value="DHBP SYNTHASE RIBB-LIKE ALPHA/BETA DOMAIN-CONTAINING PROTEIN"/>
    <property type="match status" value="1"/>
</dbReference>
<dbReference type="Gene3D" id="3.90.870.10">
    <property type="entry name" value="DHBP synthase"/>
    <property type="match status" value="1"/>
</dbReference>
<sequence length="207" mass="22743">MAIVYELHPDDPQQRLINQAAGLLANGGILAIPTDSSYALVARLDDKNAADKLRSLRGLDDRHHLTLMCRDLSEIAKFAHVDNQQYRLLKSATPGPWTFILEATKDVPRRVHHRSRKTIGIRVPAHKVTLMLLETLGEPLLATTFIAPEESEPFTNIEDFAAEYKHELAGIIDAGPCRGVGTTVIDLTQNPAEIVRRGSGDPATIGL</sequence>